<dbReference type="PANTHER" id="PTHR32552:SF81">
    <property type="entry name" value="TONB-DEPENDENT OUTER MEMBRANE RECEPTOR"/>
    <property type="match status" value="1"/>
</dbReference>
<dbReference type="Proteomes" id="UP001595957">
    <property type="component" value="Unassembled WGS sequence"/>
</dbReference>
<organism evidence="13 14">
    <name type="scientific">Sphingobium tyrosinilyticum</name>
    <dbReference type="NCBI Taxonomy" id="2715436"/>
    <lineage>
        <taxon>Bacteria</taxon>
        <taxon>Pseudomonadati</taxon>
        <taxon>Pseudomonadota</taxon>
        <taxon>Alphaproteobacteria</taxon>
        <taxon>Sphingomonadales</taxon>
        <taxon>Sphingomonadaceae</taxon>
        <taxon>Sphingobium</taxon>
    </lineage>
</organism>
<dbReference type="PANTHER" id="PTHR32552">
    <property type="entry name" value="FERRICHROME IRON RECEPTOR-RELATED"/>
    <property type="match status" value="1"/>
</dbReference>
<evidence type="ECO:0000313" key="14">
    <source>
        <dbReference type="Proteomes" id="UP001595957"/>
    </source>
</evidence>
<keyword evidence="6" id="KW-0408">Iron</keyword>
<evidence type="ECO:0000256" key="3">
    <source>
        <dbReference type="ARBA" id="ARBA00022452"/>
    </source>
</evidence>
<comment type="subcellular location">
    <subcellularLocation>
        <location evidence="1 11">Cell outer membrane</location>
        <topology evidence="1 11">Multi-pass membrane protein</topology>
    </subcellularLocation>
</comment>
<keyword evidence="13" id="KW-0675">Receptor</keyword>
<keyword evidence="3 11" id="KW-1134">Transmembrane beta strand</keyword>
<keyword evidence="5 11" id="KW-0812">Transmembrane</keyword>
<sequence length="141" mass="14783">MTAQRRAERLEEVPMAVVALGAESIEKSGVTSVRDIGQIAAGVQINQAGAATQPAVRGVSTTLNTFGYENNVALYVDGFYQPDFITINADLANIADVQVLKGPQGTLYGRNATGGAILINTLAPSDTFTGKVQASYGNFDD</sequence>
<dbReference type="InterPro" id="IPR039426">
    <property type="entry name" value="TonB-dep_rcpt-like"/>
</dbReference>
<evidence type="ECO:0000256" key="2">
    <source>
        <dbReference type="ARBA" id="ARBA00022448"/>
    </source>
</evidence>
<evidence type="ECO:0000259" key="12">
    <source>
        <dbReference type="Pfam" id="PF07715"/>
    </source>
</evidence>
<keyword evidence="2 11" id="KW-0813">Transport</keyword>
<comment type="similarity">
    <text evidence="11">Belongs to the TonB-dependent receptor family.</text>
</comment>
<dbReference type="RefSeq" id="WP_380804321.1">
    <property type="nucleotide sequence ID" value="NZ_JBHSFZ010000018.1"/>
</dbReference>
<name>A0ABV9EY72_9SPHN</name>
<comment type="caution">
    <text evidence="13">The sequence shown here is derived from an EMBL/GenBank/DDBJ whole genome shotgun (WGS) entry which is preliminary data.</text>
</comment>
<accession>A0ABV9EY72</accession>
<dbReference type="Pfam" id="PF07715">
    <property type="entry name" value="Plug"/>
    <property type="match status" value="1"/>
</dbReference>
<keyword evidence="8" id="KW-0798">TonB box</keyword>
<evidence type="ECO:0000256" key="6">
    <source>
        <dbReference type="ARBA" id="ARBA00023004"/>
    </source>
</evidence>
<dbReference type="InterPro" id="IPR012910">
    <property type="entry name" value="Plug_dom"/>
</dbReference>
<dbReference type="SUPFAM" id="SSF56935">
    <property type="entry name" value="Porins"/>
    <property type="match status" value="1"/>
</dbReference>
<reference evidence="14" key="1">
    <citation type="journal article" date="2019" name="Int. J. Syst. Evol. Microbiol.">
        <title>The Global Catalogue of Microorganisms (GCM) 10K type strain sequencing project: providing services to taxonomists for standard genome sequencing and annotation.</title>
        <authorList>
            <consortium name="The Broad Institute Genomics Platform"/>
            <consortium name="The Broad Institute Genome Sequencing Center for Infectious Disease"/>
            <person name="Wu L."/>
            <person name="Ma J."/>
        </authorList>
    </citation>
    <scope>NUCLEOTIDE SEQUENCE [LARGE SCALE GENOMIC DNA]</scope>
    <source>
        <strain evidence="14">NBRC 103632</strain>
    </source>
</reference>
<evidence type="ECO:0000256" key="8">
    <source>
        <dbReference type="ARBA" id="ARBA00023077"/>
    </source>
</evidence>
<evidence type="ECO:0000256" key="4">
    <source>
        <dbReference type="ARBA" id="ARBA00022496"/>
    </source>
</evidence>
<evidence type="ECO:0000256" key="1">
    <source>
        <dbReference type="ARBA" id="ARBA00004571"/>
    </source>
</evidence>
<evidence type="ECO:0000313" key="13">
    <source>
        <dbReference type="EMBL" id="MFC4594525.1"/>
    </source>
</evidence>
<gene>
    <name evidence="13" type="ORF">ACFO3E_10030</name>
</gene>
<dbReference type="InterPro" id="IPR036942">
    <property type="entry name" value="Beta-barrel_TonB_sf"/>
</dbReference>
<proteinExistence type="inferred from homology"/>
<feature type="domain" description="TonB-dependent receptor plug" evidence="12">
    <location>
        <begin position="10"/>
        <end position="116"/>
    </location>
</feature>
<evidence type="ECO:0000256" key="10">
    <source>
        <dbReference type="ARBA" id="ARBA00023237"/>
    </source>
</evidence>
<keyword evidence="7" id="KW-0406">Ion transport</keyword>
<protein>
    <submittedName>
        <fullName evidence="13">TonB-dependent receptor plug domain-containing protein</fullName>
    </submittedName>
</protein>
<evidence type="ECO:0000256" key="11">
    <source>
        <dbReference type="PROSITE-ProRule" id="PRU01360"/>
    </source>
</evidence>
<evidence type="ECO:0000256" key="7">
    <source>
        <dbReference type="ARBA" id="ARBA00023065"/>
    </source>
</evidence>
<dbReference type="Gene3D" id="2.40.170.20">
    <property type="entry name" value="TonB-dependent receptor, beta-barrel domain"/>
    <property type="match status" value="1"/>
</dbReference>
<dbReference type="PROSITE" id="PS52016">
    <property type="entry name" value="TONB_DEPENDENT_REC_3"/>
    <property type="match status" value="1"/>
</dbReference>
<evidence type="ECO:0000256" key="9">
    <source>
        <dbReference type="ARBA" id="ARBA00023136"/>
    </source>
</evidence>
<keyword evidence="9 11" id="KW-0472">Membrane</keyword>
<evidence type="ECO:0000256" key="5">
    <source>
        <dbReference type="ARBA" id="ARBA00022692"/>
    </source>
</evidence>
<dbReference type="EMBL" id="JBHSFZ010000018">
    <property type="protein sequence ID" value="MFC4594525.1"/>
    <property type="molecule type" value="Genomic_DNA"/>
</dbReference>
<keyword evidence="10 11" id="KW-0998">Cell outer membrane</keyword>
<keyword evidence="4" id="KW-0410">Iron transport</keyword>
<keyword evidence="14" id="KW-1185">Reference proteome</keyword>